<evidence type="ECO:0000313" key="2">
    <source>
        <dbReference type="Proteomes" id="UP000596035"/>
    </source>
</evidence>
<organism evidence="1 2">
    <name type="scientific">Acutalibacter muris</name>
    <dbReference type="NCBI Taxonomy" id="1796620"/>
    <lineage>
        <taxon>Bacteria</taxon>
        <taxon>Bacillati</taxon>
        <taxon>Bacillota</taxon>
        <taxon>Clostridia</taxon>
        <taxon>Eubacteriales</taxon>
        <taxon>Acutalibacteraceae</taxon>
        <taxon>Acutalibacter</taxon>
    </lineage>
</organism>
<protein>
    <recommendedName>
        <fullName evidence="3">CopG family transcriptional regulator</fullName>
    </recommendedName>
</protein>
<dbReference type="EMBL" id="CP065321">
    <property type="protein sequence ID" value="QQR30689.1"/>
    <property type="molecule type" value="Genomic_DNA"/>
</dbReference>
<sequence length="55" mass="6589">MDNMKTMTIQLPEETYQRMKDYLKRHQVRQKDFVTRLMAAALENEPGPAREAYNE</sequence>
<proteinExistence type="predicted"/>
<dbReference type="RefSeq" id="WP_157130688.1">
    <property type="nucleotide sequence ID" value="NZ_CP021422.1"/>
</dbReference>
<reference evidence="1 2" key="1">
    <citation type="submission" date="2020-11" db="EMBL/GenBank/DDBJ databases">
        <title>Closed and high quality bacterial genomes of the OMM12 community.</title>
        <authorList>
            <person name="Marbouty M."/>
            <person name="Lamy-Besnier Q."/>
            <person name="Debarbieux L."/>
            <person name="Koszul R."/>
        </authorList>
    </citation>
    <scope>NUCLEOTIDE SEQUENCE [LARGE SCALE GENOMIC DNA]</scope>
    <source>
        <strain evidence="1 2">KB18</strain>
    </source>
</reference>
<name>A0AA92LC90_9FIRM</name>
<dbReference type="Proteomes" id="UP000596035">
    <property type="component" value="Chromosome"/>
</dbReference>
<evidence type="ECO:0000313" key="1">
    <source>
        <dbReference type="EMBL" id="QQR30689.1"/>
    </source>
</evidence>
<gene>
    <name evidence="1" type="ORF">I5Q82_02995</name>
</gene>
<dbReference type="AlphaFoldDB" id="A0AA92LC90"/>
<accession>A0AA92LC90</accession>
<evidence type="ECO:0008006" key="3">
    <source>
        <dbReference type="Google" id="ProtNLM"/>
    </source>
</evidence>